<sequence length="150" mass="16782">MKIFLSILLFFISSSTFAQISFQSGFGTPNWKSVTVLMDSKNPEKSIFYYSASDYSPTLLTPVRDTTVSGLQLIVVTMPNQKKPYFLAVSKDFSRCVFFDQSLRPIANFINDSNLFNQQVAANVKGKTTPDISTSDIITLFKLFAPLLIP</sequence>
<evidence type="ECO:0000313" key="1">
    <source>
        <dbReference type="EMBL" id="QQL51099.1"/>
    </source>
</evidence>
<gene>
    <name evidence="1" type="ORF">GO620_006515</name>
</gene>
<protein>
    <submittedName>
        <fullName evidence="1">Uncharacterized protein</fullName>
    </submittedName>
</protein>
<dbReference type="EMBL" id="CP066775">
    <property type="protein sequence ID" value="QQL51099.1"/>
    <property type="molecule type" value="Genomic_DNA"/>
</dbReference>
<reference evidence="1 2" key="1">
    <citation type="submission" date="2020-12" db="EMBL/GenBank/DDBJ databases">
        <title>HMF7856_wgs.fasta genome submission.</title>
        <authorList>
            <person name="Kang H."/>
            <person name="Kim H."/>
            <person name="Joh K."/>
        </authorList>
    </citation>
    <scope>NUCLEOTIDE SEQUENCE [LARGE SCALE GENOMIC DNA]</scope>
    <source>
        <strain evidence="1 2">HMF7856</strain>
    </source>
</reference>
<dbReference type="AlphaFoldDB" id="A0A6I4HXP0"/>
<organism evidence="1 2">
    <name type="scientific">Mucilaginibacter ginkgonis</name>
    <dbReference type="NCBI Taxonomy" id="2682091"/>
    <lineage>
        <taxon>Bacteria</taxon>
        <taxon>Pseudomonadati</taxon>
        <taxon>Bacteroidota</taxon>
        <taxon>Sphingobacteriia</taxon>
        <taxon>Sphingobacteriales</taxon>
        <taxon>Sphingobacteriaceae</taxon>
        <taxon>Mucilaginibacter</taxon>
    </lineage>
</organism>
<dbReference type="KEGG" id="mgik:GO620_006515"/>
<dbReference type="RefSeq" id="WP_157523672.1">
    <property type="nucleotide sequence ID" value="NZ_CP066775.1"/>
</dbReference>
<accession>A0A6I4HXP0</accession>
<proteinExistence type="predicted"/>
<name>A0A6I4HXP0_9SPHI</name>
<keyword evidence="2" id="KW-1185">Reference proteome</keyword>
<dbReference type="Proteomes" id="UP000429232">
    <property type="component" value="Chromosome"/>
</dbReference>
<evidence type="ECO:0000313" key="2">
    <source>
        <dbReference type="Proteomes" id="UP000429232"/>
    </source>
</evidence>